<evidence type="ECO:0000313" key="10">
    <source>
        <dbReference type="Proteomes" id="UP001281761"/>
    </source>
</evidence>
<dbReference type="InterPro" id="IPR024096">
    <property type="entry name" value="NO_sig/Golgi_transp_ligand-bd"/>
</dbReference>
<comment type="similarity">
    <text evidence="3 8">Belongs to the TRAPP small subunits family. BET3 subfamily.</text>
</comment>
<protein>
    <recommendedName>
        <fullName evidence="8">Trafficking protein particle complex subunit</fullName>
    </recommendedName>
</protein>
<dbReference type="InterPro" id="IPR007194">
    <property type="entry name" value="TRAPP_component"/>
</dbReference>
<dbReference type="InterPro" id="IPR016721">
    <property type="entry name" value="Bet3"/>
</dbReference>
<reference evidence="9 10" key="1">
    <citation type="journal article" date="2022" name="bioRxiv">
        <title>Genomics of Preaxostyla Flagellates Illuminates Evolutionary Transitions and the Path Towards Mitochondrial Loss.</title>
        <authorList>
            <person name="Novak L.V.F."/>
            <person name="Treitli S.C."/>
            <person name="Pyrih J."/>
            <person name="Halakuc P."/>
            <person name="Pipaliya S.V."/>
            <person name="Vacek V."/>
            <person name="Brzon O."/>
            <person name="Soukal P."/>
            <person name="Eme L."/>
            <person name="Dacks J.B."/>
            <person name="Karnkowska A."/>
            <person name="Elias M."/>
            <person name="Hampl V."/>
        </authorList>
    </citation>
    <scope>NUCLEOTIDE SEQUENCE [LARGE SCALE GENOMIC DNA]</scope>
    <source>
        <strain evidence="9">NAU3</strain>
        <tissue evidence="9">Gut</tissue>
    </source>
</reference>
<dbReference type="SUPFAM" id="SSF111126">
    <property type="entry name" value="Ligand-binding domain in the NO signalling and Golgi transport"/>
    <property type="match status" value="1"/>
</dbReference>
<evidence type="ECO:0000313" key="9">
    <source>
        <dbReference type="EMBL" id="KAK2959352.1"/>
    </source>
</evidence>
<gene>
    <name evidence="9" type="ORF">BLNAU_5661</name>
</gene>
<dbReference type="Pfam" id="PF04051">
    <property type="entry name" value="TRAPP"/>
    <property type="match status" value="1"/>
</dbReference>
<keyword evidence="5" id="KW-0256">Endoplasmic reticulum</keyword>
<keyword evidence="4 8" id="KW-0813">Transport</keyword>
<sequence>MNSDPLQQAGENAWQDTKHVHSSLLSITYGCLVEQLVKDFADIEAVNEITKRMGSFIGKRVCDDVLSHAQVSKCENVKEALQITTKVGFRMMLNIQPTLTTTPDPKIFVLSFPENPLSSNVEIPTELNDIAYSNIICGVIEGALELLRYEVKADFVKEVVKGDHTNEIRVEHIRDIPEQISDIFET</sequence>
<evidence type="ECO:0000256" key="3">
    <source>
        <dbReference type="ARBA" id="ARBA00006218"/>
    </source>
</evidence>
<comment type="caution">
    <text evidence="9">The sequence shown here is derived from an EMBL/GenBank/DDBJ whole genome shotgun (WGS) entry which is preliminary data.</text>
</comment>
<evidence type="ECO:0000256" key="7">
    <source>
        <dbReference type="ARBA" id="ARBA00023034"/>
    </source>
</evidence>
<evidence type="ECO:0000256" key="4">
    <source>
        <dbReference type="ARBA" id="ARBA00022448"/>
    </source>
</evidence>
<comment type="subunit">
    <text evidence="8">Homodimer.</text>
</comment>
<evidence type="ECO:0000256" key="2">
    <source>
        <dbReference type="ARBA" id="ARBA00004240"/>
    </source>
</evidence>
<dbReference type="EMBL" id="JARBJD010000030">
    <property type="protein sequence ID" value="KAK2959352.1"/>
    <property type="molecule type" value="Genomic_DNA"/>
</dbReference>
<comment type="function">
    <text evidence="8">May play a role in vesicular transport from endoplasmic reticulum to Golgi.</text>
</comment>
<comment type="subcellular location">
    <subcellularLocation>
        <location evidence="2">Endoplasmic reticulum</location>
    </subcellularLocation>
    <subcellularLocation>
        <location evidence="1 8">Golgi apparatus</location>
        <location evidence="1 8">cis-Golgi network</location>
    </subcellularLocation>
</comment>
<evidence type="ECO:0000256" key="6">
    <source>
        <dbReference type="ARBA" id="ARBA00022892"/>
    </source>
</evidence>
<accession>A0ABQ9Y6G0</accession>
<evidence type="ECO:0000256" key="1">
    <source>
        <dbReference type="ARBA" id="ARBA00004222"/>
    </source>
</evidence>
<dbReference type="Gene3D" id="3.30.1380.20">
    <property type="entry name" value="Trafficking protein particle complex subunit 3"/>
    <property type="match status" value="1"/>
</dbReference>
<dbReference type="Proteomes" id="UP001281761">
    <property type="component" value="Unassembled WGS sequence"/>
</dbReference>
<evidence type="ECO:0000256" key="8">
    <source>
        <dbReference type="PIRNR" id="PIRNR018293"/>
    </source>
</evidence>
<evidence type="ECO:0000256" key="5">
    <source>
        <dbReference type="ARBA" id="ARBA00022824"/>
    </source>
</evidence>
<dbReference type="CDD" id="cd14942">
    <property type="entry name" value="TRAPPC3_bet3"/>
    <property type="match status" value="1"/>
</dbReference>
<name>A0ABQ9Y6G0_9EUKA</name>
<dbReference type="PIRSF" id="PIRSF018293">
    <property type="entry name" value="TRAPP_I_complex_Bet3"/>
    <property type="match status" value="1"/>
</dbReference>
<keyword evidence="7 8" id="KW-0333">Golgi apparatus</keyword>
<organism evidence="9 10">
    <name type="scientific">Blattamonas nauphoetae</name>
    <dbReference type="NCBI Taxonomy" id="2049346"/>
    <lineage>
        <taxon>Eukaryota</taxon>
        <taxon>Metamonada</taxon>
        <taxon>Preaxostyla</taxon>
        <taxon>Oxymonadida</taxon>
        <taxon>Blattamonas</taxon>
    </lineage>
</organism>
<keyword evidence="6 8" id="KW-0931">ER-Golgi transport</keyword>
<keyword evidence="10" id="KW-1185">Reference proteome</keyword>
<dbReference type="PANTHER" id="PTHR13048">
    <property type="entry name" value="TRAFFICKING PROTEIN PARTICLE COMPLEX SUBUNIT 3"/>
    <property type="match status" value="1"/>
</dbReference>
<proteinExistence type="inferred from homology"/>